<keyword evidence="2" id="KW-1185">Reference proteome</keyword>
<name>A0ABU8DMF5_ERWAP</name>
<protein>
    <submittedName>
        <fullName evidence="1">Uncharacterized protein</fullName>
    </submittedName>
</protein>
<proteinExistence type="predicted"/>
<reference evidence="1 2" key="1">
    <citation type="submission" date="2024-02" db="EMBL/GenBank/DDBJ databases">
        <title>First report Erwinia aphidicola in onion in Chile.</title>
        <authorList>
            <person name="Valenzuela M."/>
            <person name="Pena M."/>
            <person name="Dutta B."/>
        </authorList>
    </citation>
    <scope>NUCLEOTIDE SEQUENCE [LARGE SCALE GENOMIC DNA]</scope>
    <source>
        <strain evidence="1 2">QCJ3A</strain>
    </source>
</reference>
<dbReference type="EMBL" id="JBANEI010000023">
    <property type="protein sequence ID" value="MEI2684247.1"/>
    <property type="molecule type" value="Genomic_DNA"/>
</dbReference>
<comment type="caution">
    <text evidence="1">The sequence shown here is derived from an EMBL/GenBank/DDBJ whole genome shotgun (WGS) entry which is preliminary data.</text>
</comment>
<dbReference type="Proteomes" id="UP001306592">
    <property type="component" value="Unassembled WGS sequence"/>
</dbReference>
<evidence type="ECO:0000313" key="1">
    <source>
        <dbReference type="EMBL" id="MEI2684247.1"/>
    </source>
</evidence>
<gene>
    <name evidence="1" type="ORF">V8N49_21650</name>
</gene>
<accession>A0ABU8DMF5</accession>
<evidence type="ECO:0000313" key="2">
    <source>
        <dbReference type="Proteomes" id="UP001306592"/>
    </source>
</evidence>
<organism evidence="1 2">
    <name type="scientific">Erwinia aphidicola</name>
    <dbReference type="NCBI Taxonomy" id="68334"/>
    <lineage>
        <taxon>Bacteria</taxon>
        <taxon>Pseudomonadati</taxon>
        <taxon>Pseudomonadota</taxon>
        <taxon>Gammaproteobacteria</taxon>
        <taxon>Enterobacterales</taxon>
        <taxon>Erwiniaceae</taxon>
        <taxon>Erwinia</taxon>
    </lineage>
</organism>
<dbReference type="RefSeq" id="WP_336203873.1">
    <property type="nucleotide sequence ID" value="NZ_JBANEI010000023.1"/>
</dbReference>
<sequence>MDAAYELSIDLQECGGGIEQHERVIRGWLVRAGSPLTDDEKSYAMQDAFGMSFEADEALNKVHLKMFGRIIHE</sequence>